<organism evidence="3 4">
    <name type="scientific">Chrysophaeum taylorii</name>
    <dbReference type="NCBI Taxonomy" id="2483200"/>
    <lineage>
        <taxon>Eukaryota</taxon>
        <taxon>Sar</taxon>
        <taxon>Stramenopiles</taxon>
        <taxon>Ochrophyta</taxon>
        <taxon>Pelagophyceae</taxon>
        <taxon>Pelagomonadales</taxon>
        <taxon>Pelagomonadaceae</taxon>
        <taxon>Chrysophaeum</taxon>
    </lineage>
</organism>
<feature type="compositionally biased region" description="Low complexity" evidence="1">
    <location>
        <begin position="207"/>
        <end position="217"/>
    </location>
</feature>
<dbReference type="SUPFAM" id="SSF48371">
    <property type="entry name" value="ARM repeat"/>
    <property type="match status" value="1"/>
</dbReference>
<dbReference type="InterPro" id="IPR003307">
    <property type="entry name" value="W2_domain"/>
</dbReference>
<dbReference type="Proteomes" id="UP001230188">
    <property type="component" value="Unassembled WGS sequence"/>
</dbReference>
<dbReference type="AlphaFoldDB" id="A0AAD7UHR0"/>
<comment type="caution">
    <text evidence="3">The sequence shown here is derived from an EMBL/GenBank/DDBJ whole genome shotgun (WGS) entry which is preliminary data.</text>
</comment>
<evidence type="ECO:0000313" key="4">
    <source>
        <dbReference type="Proteomes" id="UP001230188"/>
    </source>
</evidence>
<gene>
    <name evidence="3" type="ORF">CTAYLR_010653</name>
</gene>
<feature type="compositionally biased region" description="Basic and acidic residues" evidence="1">
    <location>
        <begin position="26"/>
        <end position="152"/>
    </location>
</feature>
<protein>
    <recommendedName>
        <fullName evidence="2">W2 domain-containing protein</fullName>
    </recommendedName>
</protein>
<reference evidence="3" key="1">
    <citation type="submission" date="2023-01" db="EMBL/GenBank/DDBJ databases">
        <title>Metagenome sequencing of chrysophaentin producing Chrysophaeum taylorii.</title>
        <authorList>
            <person name="Davison J."/>
            <person name="Bewley C."/>
        </authorList>
    </citation>
    <scope>NUCLEOTIDE SEQUENCE</scope>
    <source>
        <strain evidence="3">NIES-1699</strain>
    </source>
</reference>
<evidence type="ECO:0000259" key="2">
    <source>
        <dbReference type="PROSITE" id="PS51363"/>
    </source>
</evidence>
<evidence type="ECO:0000313" key="3">
    <source>
        <dbReference type="EMBL" id="KAJ8605955.1"/>
    </source>
</evidence>
<feature type="domain" description="W2" evidence="2">
    <location>
        <begin position="247"/>
        <end position="419"/>
    </location>
</feature>
<dbReference type="PROSITE" id="PS51363">
    <property type="entry name" value="W2"/>
    <property type="match status" value="1"/>
</dbReference>
<feature type="compositionally biased region" description="Basic and acidic residues" evidence="1">
    <location>
        <begin position="194"/>
        <end position="205"/>
    </location>
</feature>
<feature type="region of interest" description="Disordered" evidence="1">
    <location>
        <begin position="1"/>
        <end position="261"/>
    </location>
</feature>
<accession>A0AAD7UHR0</accession>
<name>A0AAD7UHR0_9STRA</name>
<proteinExistence type="predicted"/>
<sequence>MPQKFKGTKVNLNEIVGSTKPNIPDRPMERAEGDQGFFKRDYPRSRDRDGDRGFGGRDGDRGYGGRDGDRGYGGRDGDRGYGGRDGDRGYGSRDGDRGYGSRDGGGDWRGGRDREYPPRDREYPPRDRDRDRDRDYPPRDRDYPPHEEERPQRVRLQLQPKKKGVEAAEPPSTKASPFGAARPFPELKTTLVRDQQKVESSKVDESAAAARKAAARKAAAEMARKAREEREMEEERTAREAQAERQEREAKERAAEAAAEREASKYEGVVKAIVDAPERGAELVEVLATLSEPPPIERLTKGLLEAHGAPALKKDAHGLALKAIAGDDATKQMMVVLAVQAHFQTLGFPKDDVKGVPAVMLAMKALFLDEIVDETGFQKWRDDEDYDHIPGKMDTLVQCTDFIRFLDSLDEDADDADADDDDEDED</sequence>
<dbReference type="InterPro" id="IPR016024">
    <property type="entry name" value="ARM-type_fold"/>
</dbReference>
<feature type="compositionally biased region" description="Basic and acidic residues" evidence="1">
    <location>
        <begin position="218"/>
        <end position="261"/>
    </location>
</feature>
<dbReference type="EMBL" id="JAQMWT010000305">
    <property type="protein sequence ID" value="KAJ8605955.1"/>
    <property type="molecule type" value="Genomic_DNA"/>
</dbReference>
<evidence type="ECO:0000256" key="1">
    <source>
        <dbReference type="SAM" id="MobiDB-lite"/>
    </source>
</evidence>
<keyword evidence="4" id="KW-1185">Reference proteome</keyword>
<dbReference type="Gene3D" id="1.25.40.180">
    <property type="match status" value="1"/>
</dbReference>